<protein>
    <recommendedName>
        <fullName evidence="3">WXG100 family type VII secretion target</fullName>
    </recommendedName>
</protein>
<evidence type="ECO:0000313" key="1">
    <source>
        <dbReference type="EMBL" id="MTD15255.1"/>
    </source>
</evidence>
<organism evidence="1 2">
    <name type="scientific">Nakamurella alba</name>
    <dbReference type="NCBI Taxonomy" id="2665158"/>
    <lineage>
        <taxon>Bacteria</taxon>
        <taxon>Bacillati</taxon>
        <taxon>Actinomycetota</taxon>
        <taxon>Actinomycetes</taxon>
        <taxon>Nakamurellales</taxon>
        <taxon>Nakamurellaceae</taxon>
        <taxon>Nakamurella</taxon>
    </lineage>
</organism>
<gene>
    <name evidence="1" type="ORF">GIS00_15035</name>
</gene>
<dbReference type="EMBL" id="WLYK01000005">
    <property type="protein sequence ID" value="MTD15255.1"/>
    <property type="molecule type" value="Genomic_DNA"/>
</dbReference>
<dbReference type="Proteomes" id="UP000460221">
    <property type="component" value="Unassembled WGS sequence"/>
</dbReference>
<dbReference type="InterPro" id="IPR036689">
    <property type="entry name" value="ESAT-6-like_sf"/>
</dbReference>
<evidence type="ECO:0008006" key="3">
    <source>
        <dbReference type="Google" id="ProtNLM"/>
    </source>
</evidence>
<sequence length="111" mass="12130">MGPKFAVREDSVNKHASNLETAESSMNAQAQAFISAIEDLPSEWQGTSYTSWEALTAAWNAAMKDLNSALASIKGNVKNAGGLYDQYEQQQTDEMNATMSGASWESAKFNW</sequence>
<evidence type="ECO:0000313" key="2">
    <source>
        <dbReference type="Proteomes" id="UP000460221"/>
    </source>
</evidence>
<keyword evidence="2" id="KW-1185">Reference proteome</keyword>
<reference evidence="1 2" key="1">
    <citation type="submission" date="2019-11" db="EMBL/GenBank/DDBJ databases">
        <authorList>
            <person name="Jiang L.-Q."/>
        </authorList>
    </citation>
    <scope>NUCLEOTIDE SEQUENCE [LARGE SCALE GENOMIC DNA]</scope>
    <source>
        <strain evidence="1 2">YIM 132087</strain>
    </source>
</reference>
<comment type="caution">
    <text evidence="1">The sequence shown here is derived from an EMBL/GenBank/DDBJ whole genome shotgun (WGS) entry which is preliminary data.</text>
</comment>
<dbReference type="InterPro" id="IPR010310">
    <property type="entry name" value="T7SS_ESAT-6-like"/>
</dbReference>
<name>A0A7K1FM74_9ACTN</name>
<dbReference type="Pfam" id="PF06013">
    <property type="entry name" value="WXG100"/>
    <property type="match status" value="1"/>
</dbReference>
<dbReference type="SUPFAM" id="SSF140453">
    <property type="entry name" value="EsxAB dimer-like"/>
    <property type="match status" value="1"/>
</dbReference>
<accession>A0A7K1FM74</accession>
<dbReference type="RefSeq" id="WP_154769204.1">
    <property type="nucleotide sequence ID" value="NZ_WLYK01000005.1"/>
</dbReference>
<proteinExistence type="predicted"/>
<dbReference type="AlphaFoldDB" id="A0A7K1FM74"/>
<dbReference type="Gene3D" id="1.10.287.1060">
    <property type="entry name" value="ESAT-6-like"/>
    <property type="match status" value="1"/>
</dbReference>